<dbReference type="InterPro" id="IPR004856">
    <property type="entry name" value="Glyco_trans_ALG6/ALG8"/>
</dbReference>
<feature type="transmembrane region" description="Helical" evidence="10">
    <location>
        <begin position="150"/>
        <end position="172"/>
    </location>
</feature>
<dbReference type="EMBL" id="KB932207">
    <property type="protein sequence ID" value="KCV68836.1"/>
    <property type="molecule type" value="Genomic_DNA"/>
</dbReference>
<dbReference type="AlphaFoldDB" id="A0A058Z3X0"/>
<evidence type="ECO:0000256" key="10">
    <source>
        <dbReference type="RuleBase" id="RU363110"/>
    </source>
</evidence>
<dbReference type="PANTHER" id="PTHR12413:SF1">
    <property type="entry name" value="DOLICHYL PYROPHOSPHATE MAN9GLCNAC2 ALPHA-1,3-GLUCOSYLTRANSFERASE"/>
    <property type="match status" value="1"/>
</dbReference>
<keyword evidence="5 10" id="KW-0808">Transferase</keyword>
<keyword evidence="9 10" id="KW-0472">Membrane</keyword>
<sequence length="600" mass="63827">MTSPLPAERRPGQRHVPAPLAPAPPTPADAGPDWRYIGRALPWAILAVGLAVRFAVGRGGFSGLGDPPKHGDFEAQRHWMEITTNLPPRRWYLNDHAPGGLNDPAYWPLDYPPLSGYLAFALGKLCAAFFDPAWVAAVSSRGTEAPGLVAFMRLSVILCDLVVLFPAAWLLAMRLFPRHPFLRAAVFAAVVFEPTLIIFDHGHFQYNGVMVGFMLAALGLLFDEAGPAGRPAISAKRLLGVVALCAAVTFKQMALFYTLPFAGFMIGASWRQAHGRPGPFAGRFLLLAVAALAGLLAPVLPLVLDSMLATEAKDHLGPAGTALAVLRRVFPVGRGLFEDKVANIWCAVSPAVKLRSMLTLRQAATMAAGTTLLLCLPACLAAARRPTGLRLLQATATGALSFFLASFQVHEKSILIAAMPVAVLMCLLVLAAAAPGPPAAGHPATAADRAIAARALHTFIHFALFSCFPLLRRDGQTFGYAGLQVAWLGLGLLLPSTRPAPGAPRPGTGARPQQGPLARAALALVSHLWLPGLIGMVAVHLADLLVRPPGRLPDLWTMAIMIGSCGWFLLVHALLSVADLSRLAETGLPFRSTRRDLKDD</sequence>
<evidence type="ECO:0000256" key="1">
    <source>
        <dbReference type="ARBA" id="ARBA00004477"/>
    </source>
</evidence>
<name>A0A058Z3X0_FONAL</name>
<keyword evidence="6 10" id="KW-0812">Transmembrane</keyword>
<dbReference type="GO" id="GO:0042281">
    <property type="term" value="F:dolichyl pyrophosphate Man9GlcNAc2 alpha-1,3-glucosyltransferase activity"/>
    <property type="evidence" value="ECO:0007669"/>
    <property type="project" value="TreeGrafter"/>
</dbReference>
<evidence type="ECO:0000256" key="2">
    <source>
        <dbReference type="ARBA" id="ARBA00004922"/>
    </source>
</evidence>
<feature type="transmembrane region" description="Helical" evidence="10">
    <location>
        <begin position="414"/>
        <end position="434"/>
    </location>
</feature>
<feature type="region of interest" description="Disordered" evidence="11">
    <location>
        <begin position="1"/>
        <end position="27"/>
    </location>
</feature>
<evidence type="ECO:0000256" key="7">
    <source>
        <dbReference type="ARBA" id="ARBA00022824"/>
    </source>
</evidence>
<dbReference type="GO" id="GO:0005789">
    <property type="term" value="C:endoplasmic reticulum membrane"/>
    <property type="evidence" value="ECO:0007669"/>
    <property type="project" value="UniProtKB-SubCell"/>
</dbReference>
<evidence type="ECO:0000313" key="12">
    <source>
        <dbReference type="EMBL" id="KCV68836.1"/>
    </source>
</evidence>
<evidence type="ECO:0000256" key="5">
    <source>
        <dbReference type="ARBA" id="ARBA00022679"/>
    </source>
</evidence>
<accession>A0A058Z3X0</accession>
<gene>
    <name evidence="12" type="ORF">H696_04254</name>
</gene>
<keyword evidence="7 10" id="KW-0256">Endoplasmic reticulum</keyword>
<evidence type="ECO:0000256" key="3">
    <source>
        <dbReference type="ARBA" id="ARBA00008715"/>
    </source>
</evidence>
<evidence type="ECO:0000256" key="9">
    <source>
        <dbReference type="ARBA" id="ARBA00023136"/>
    </source>
</evidence>
<dbReference type="EC" id="2.4.1.-" evidence="10"/>
<feature type="transmembrane region" description="Helical" evidence="10">
    <location>
        <begin position="517"/>
        <end position="542"/>
    </location>
</feature>
<organism evidence="12">
    <name type="scientific">Fonticula alba</name>
    <name type="common">Slime mold</name>
    <dbReference type="NCBI Taxonomy" id="691883"/>
    <lineage>
        <taxon>Eukaryota</taxon>
        <taxon>Rotosphaerida</taxon>
        <taxon>Fonticulaceae</taxon>
        <taxon>Fonticula</taxon>
    </lineage>
</organism>
<protein>
    <recommendedName>
        <fullName evidence="10">Alpha-1,3-glucosyltransferase</fullName>
        <ecNumber evidence="10">2.4.1.-</ecNumber>
    </recommendedName>
</protein>
<feature type="transmembrane region" description="Helical" evidence="10">
    <location>
        <begin position="454"/>
        <end position="471"/>
    </location>
</feature>
<dbReference type="PANTHER" id="PTHR12413">
    <property type="entry name" value="DOLICHYL GLYCOSYLTRANSFERASE"/>
    <property type="match status" value="1"/>
</dbReference>
<comment type="subcellular location">
    <subcellularLocation>
        <location evidence="1 10">Endoplasmic reticulum membrane</location>
        <topology evidence="1 10">Multi-pass membrane protein</topology>
    </subcellularLocation>
</comment>
<feature type="transmembrane region" description="Helical" evidence="10">
    <location>
        <begin position="238"/>
        <end position="260"/>
    </location>
</feature>
<feature type="transmembrane region" description="Helical" evidence="10">
    <location>
        <begin position="117"/>
        <end position="138"/>
    </location>
</feature>
<dbReference type="eggNOG" id="KOG2575">
    <property type="taxonomic scope" value="Eukaryota"/>
</dbReference>
<dbReference type="GeneID" id="20528979"/>
<evidence type="ECO:0000256" key="8">
    <source>
        <dbReference type="ARBA" id="ARBA00022989"/>
    </source>
</evidence>
<proteinExistence type="inferred from homology"/>
<evidence type="ECO:0000313" key="13">
    <source>
        <dbReference type="Proteomes" id="UP000030693"/>
    </source>
</evidence>
<evidence type="ECO:0000256" key="11">
    <source>
        <dbReference type="SAM" id="MobiDB-lite"/>
    </source>
</evidence>
<dbReference type="RefSeq" id="XP_009496407.1">
    <property type="nucleotide sequence ID" value="XM_009498132.1"/>
</dbReference>
<feature type="transmembrane region" description="Helical" evidence="10">
    <location>
        <begin position="205"/>
        <end position="226"/>
    </location>
</feature>
<dbReference type="STRING" id="691883.A0A058Z3X0"/>
<dbReference type="Proteomes" id="UP000030693">
    <property type="component" value="Unassembled WGS sequence"/>
</dbReference>
<comment type="similarity">
    <text evidence="3 10">Belongs to the ALG6/ALG8 glucosyltransferase family.</text>
</comment>
<evidence type="ECO:0000256" key="6">
    <source>
        <dbReference type="ARBA" id="ARBA00022692"/>
    </source>
</evidence>
<feature type="transmembrane region" description="Helical" evidence="10">
    <location>
        <begin position="554"/>
        <end position="575"/>
    </location>
</feature>
<dbReference type="OrthoDB" id="4983at2759"/>
<reference evidence="12" key="1">
    <citation type="submission" date="2013-04" db="EMBL/GenBank/DDBJ databases">
        <title>The Genome Sequence of Fonticula alba ATCC 38817.</title>
        <authorList>
            <consortium name="The Broad Institute Genomics Platform"/>
            <person name="Russ C."/>
            <person name="Cuomo C."/>
            <person name="Burger G."/>
            <person name="Gray M.W."/>
            <person name="Holland P.W.H."/>
            <person name="King N."/>
            <person name="Lang F.B.F."/>
            <person name="Roger A.J."/>
            <person name="Ruiz-Trillo I."/>
            <person name="Brown M."/>
            <person name="Walker B."/>
            <person name="Young S."/>
            <person name="Zeng Q."/>
            <person name="Gargeya S."/>
            <person name="Fitzgerald M."/>
            <person name="Haas B."/>
            <person name="Abouelleil A."/>
            <person name="Allen A.W."/>
            <person name="Alvarado L."/>
            <person name="Arachchi H.M."/>
            <person name="Berlin A.M."/>
            <person name="Chapman S.B."/>
            <person name="Gainer-Dewar J."/>
            <person name="Goldberg J."/>
            <person name="Griggs A."/>
            <person name="Gujja S."/>
            <person name="Hansen M."/>
            <person name="Howarth C."/>
            <person name="Imamovic A."/>
            <person name="Ireland A."/>
            <person name="Larimer J."/>
            <person name="McCowan C."/>
            <person name="Murphy C."/>
            <person name="Pearson M."/>
            <person name="Poon T.W."/>
            <person name="Priest M."/>
            <person name="Roberts A."/>
            <person name="Saif S."/>
            <person name="Shea T."/>
            <person name="Sisk P."/>
            <person name="Sykes S."/>
            <person name="Wortman J."/>
            <person name="Nusbaum C."/>
            <person name="Birren B."/>
        </authorList>
    </citation>
    <scope>NUCLEOTIDE SEQUENCE [LARGE SCALE GENOMIC DNA]</scope>
    <source>
        <strain evidence="12">ATCC 38817</strain>
    </source>
</reference>
<comment type="pathway">
    <text evidence="2 10">Protein modification; protein glycosylation.</text>
</comment>
<dbReference type="UniPathway" id="UPA00378"/>
<keyword evidence="4 10" id="KW-0328">Glycosyltransferase</keyword>
<keyword evidence="13" id="KW-1185">Reference proteome</keyword>
<feature type="transmembrane region" description="Helical" evidence="10">
    <location>
        <begin position="280"/>
        <end position="304"/>
    </location>
</feature>
<evidence type="ECO:0000256" key="4">
    <source>
        <dbReference type="ARBA" id="ARBA00022676"/>
    </source>
</evidence>
<keyword evidence="8 10" id="KW-1133">Transmembrane helix</keyword>
<dbReference type="OMA" id="FQVPPMH"/>
<dbReference type="Pfam" id="PF03155">
    <property type="entry name" value="Alg6_Alg8"/>
    <property type="match status" value="2"/>
</dbReference>
<feature type="transmembrane region" description="Helical" evidence="10">
    <location>
        <begin position="181"/>
        <end position="199"/>
    </location>
</feature>